<organism evidence="2 3">
    <name type="scientific">Cicer arietinum</name>
    <name type="common">Chickpea</name>
    <name type="synonym">Garbanzo</name>
    <dbReference type="NCBI Taxonomy" id="3827"/>
    <lineage>
        <taxon>Eukaryota</taxon>
        <taxon>Viridiplantae</taxon>
        <taxon>Streptophyta</taxon>
        <taxon>Embryophyta</taxon>
        <taxon>Tracheophyta</taxon>
        <taxon>Spermatophyta</taxon>
        <taxon>Magnoliopsida</taxon>
        <taxon>eudicotyledons</taxon>
        <taxon>Gunneridae</taxon>
        <taxon>Pentapetalae</taxon>
        <taxon>rosids</taxon>
        <taxon>fabids</taxon>
        <taxon>Fabales</taxon>
        <taxon>Fabaceae</taxon>
        <taxon>Papilionoideae</taxon>
        <taxon>50 kb inversion clade</taxon>
        <taxon>NPAAA clade</taxon>
        <taxon>Hologalegina</taxon>
        <taxon>IRL clade</taxon>
        <taxon>Cicereae</taxon>
        <taxon>Cicer</taxon>
    </lineage>
</organism>
<dbReference type="Proteomes" id="UP000087171">
    <property type="component" value="Chromosome Ca1"/>
</dbReference>
<evidence type="ECO:0000259" key="1">
    <source>
        <dbReference type="Pfam" id="PF17921"/>
    </source>
</evidence>
<proteinExistence type="predicted"/>
<gene>
    <name evidence="3" type="primary">LOC105851521</name>
</gene>
<evidence type="ECO:0000313" key="3">
    <source>
        <dbReference type="RefSeq" id="XP_012567962.1"/>
    </source>
</evidence>
<dbReference type="AlphaFoldDB" id="A0A1S3DWV7"/>
<feature type="domain" description="Integrase zinc-binding" evidence="1">
    <location>
        <begin position="67"/>
        <end position="120"/>
    </location>
</feature>
<reference evidence="3" key="2">
    <citation type="submission" date="2025-08" db="UniProtKB">
        <authorList>
            <consortium name="RefSeq"/>
        </authorList>
    </citation>
    <scope>IDENTIFICATION</scope>
    <source>
        <tissue evidence="3">Etiolated seedlings</tissue>
    </source>
</reference>
<dbReference type="Pfam" id="PF17921">
    <property type="entry name" value="Integrase_H2C2"/>
    <property type="match status" value="1"/>
</dbReference>
<accession>A0A1S3DWV7</accession>
<sequence>MRDMYATLSVLDVEDDDSWDEELQQDPKLQQLVQDLNVSPTSHSGYEFKKGRLLYKGKLVLPKGSNKIPLILAECHDSPCGGHLGLFRTFKMVSSFLFWEGMRRDIKKFIEECDVCQRKK</sequence>
<dbReference type="OrthoDB" id="1751703at2759"/>
<dbReference type="RefSeq" id="XP_012567962.1">
    <property type="nucleotide sequence ID" value="XM_012712508.1"/>
</dbReference>
<dbReference type="InterPro" id="IPR052160">
    <property type="entry name" value="Gypsy_RT_Integrase-like"/>
</dbReference>
<protein>
    <submittedName>
        <fullName evidence="3">Uncharacterized protein K02A2.6-like</fullName>
    </submittedName>
</protein>
<dbReference type="Gene3D" id="1.10.340.70">
    <property type="match status" value="1"/>
</dbReference>
<dbReference type="InterPro" id="IPR041588">
    <property type="entry name" value="Integrase_H2C2"/>
</dbReference>
<keyword evidence="2" id="KW-1185">Reference proteome</keyword>
<name>A0A1S3DWV7_CICAR</name>
<evidence type="ECO:0000313" key="2">
    <source>
        <dbReference type="Proteomes" id="UP000087171"/>
    </source>
</evidence>
<dbReference type="PANTHER" id="PTHR47266">
    <property type="entry name" value="ENDONUCLEASE-RELATED"/>
    <property type="match status" value="1"/>
</dbReference>
<dbReference type="FunFam" id="1.10.340.70:FF:000001">
    <property type="entry name" value="Retrovirus-related Pol polyprotein from transposon gypsy-like Protein"/>
    <property type="match status" value="1"/>
</dbReference>
<reference evidence="2" key="1">
    <citation type="journal article" date="2013" name="Nat. Biotechnol.">
        <title>Draft genome sequence of chickpea (Cicer arietinum) provides a resource for trait improvement.</title>
        <authorList>
            <person name="Varshney R.K."/>
            <person name="Song C."/>
            <person name="Saxena R.K."/>
            <person name="Azam S."/>
            <person name="Yu S."/>
            <person name="Sharpe A.G."/>
            <person name="Cannon S."/>
            <person name="Baek J."/>
            <person name="Rosen B.D."/>
            <person name="Tar'an B."/>
            <person name="Millan T."/>
            <person name="Zhang X."/>
            <person name="Ramsay L.D."/>
            <person name="Iwata A."/>
            <person name="Wang Y."/>
            <person name="Nelson W."/>
            <person name="Farmer A.D."/>
            <person name="Gaur P.M."/>
            <person name="Soderlund C."/>
            <person name="Penmetsa R.V."/>
            <person name="Xu C."/>
            <person name="Bharti A.K."/>
            <person name="He W."/>
            <person name="Winter P."/>
            <person name="Zhao S."/>
            <person name="Hane J.K."/>
            <person name="Carrasquilla-Garcia N."/>
            <person name="Condie J.A."/>
            <person name="Upadhyaya H.D."/>
            <person name="Luo M.C."/>
            <person name="Thudi M."/>
            <person name="Gowda C.L."/>
            <person name="Singh N.P."/>
            <person name="Lichtenzveig J."/>
            <person name="Gali K.K."/>
            <person name="Rubio J."/>
            <person name="Nadarajan N."/>
            <person name="Dolezel J."/>
            <person name="Bansal K.C."/>
            <person name="Xu X."/>
            <person name="Edwards D."/>
            <person name="Zhang G."/>
            <person name="Kahl G."/>
            <person name="Gil J."/>
            <person name="Singh K.B."/>
            <person name="Datta S.K."/>
            <person name="Jackson S.A."/>
            <person name="Wang J."/>
            <person name="Cook D.R."/>
        </authorList>
    </citation>
    <scope>NUCLEOTIDE SEQUENCE [LARGE SCALE GENOMIC DNA]</scope>
    <source>
        <strain evidence="2">cv. CDC Frontier</strain>
    </source>
</reference>